<name>A0A667WRM6_9TELE</name>
<evidence type="ECO:0000256" key="2">
    <source>
        <dbReference type="ARBA" id="ARBA00022448"/>
    </source>
</evidence>
<dbReference type="InterPro" id="IPR000225">
    <property type="entry name" value="Armadillo"/>
</dbReference>
<evidence type="ECO:0000256" key="5">
    <source>
        <dbReference type="PIRNR" id="PIRNR005673"/>
    </source>
</evidence>
<dbReference type="Ensembl" id="ENSMMDT00005005085.1">
    <property type="protein sequence ID" value="ENSMMDP00005004947.1"/>
    <property type="gene ID" value="ENSMMDG00005002699.1"/>
</dbReference>
<evidence type="ECO:0000256" key="1">
    <source>
        <dbReference type="ARBA" id="ARBA00010394"/>
    </source>
</evidence>
<dbReference type="InterPro" id="IPR016024">
    <property type="entry name" value="ARM-type_fold"/>
</dbReference>
<keyword evidence="4 5" id="KW-0653">Protein transport</keyword>
<keyword evidence="2 5" id="KW-0813">Transport</keyword>
<dbReference type="Proteomes" id="UP000472263">
    <property type="component" value="Chromosome 1"/>
</dbReference>
<dbReference type="Pfam" id="PF01749">
    <property type="entry name" value="IBB"/>
    <property type="match status" value="1"/>
</dbReference>
<feature type="repeat" description="ARM" evidence="6">
    <location>
        <begin position="149"/>
        <end position="177"/>
    </location>
</feature>
<dbReference type="PROSITE" id="PS50176">
    <property type="entry name" value="ARM_REPEAT"/>
    <property type="match status" value="4"/>
</dbReference>
<dbReference type="InterPro" id="IPR032413">
    <property type="entry name" value="Arm_3"/>
</dbReference>
<keyword evidence="3" id="KW-0677">Repeat</keyword>
<evidence type="ECO:0000256" key="6">
    <source>
        <dbReference type="PROSITE-ProRule" id="PRU00259"/>
    </source>
</evidence>
<feature type="region of interest" description="Disordered" evidence="7">
    <location>
        <begin position="1"/>
        <end position="23"/>
    </location>
</feature>
<dbReference type="InterPro" id="IPR024931">
    <property type="entry name" value="Importin_alpha"/>
</dbReference>
<evidence type="ECO:0000313" key="10">
    <source>
        <dbReference type="Proteomes" id="UP000472263"/>
    </source>
</evidence>
<sequence length="492" mass="54156">MPTKNVADDRISKFKNKGKDPAKLRDKRINECVELRKAHKDENFLKRRNITLSSLPDEEVNSLTIEDIIKEVNSDSRESQTRGCQAARKLLSRERNPPLKEIIDAGLLSRFVEFLGMDDEPTLQFEAAWALTNIASGTSWHTQQVVEHGAVPAFISLLASPLLHISEQAVWALGNIAGDGPAYRDALIDCHVIPALLARITPETPVGYLRNLTWTLSNLCRNKNPFPAVSAVQQMLPSLIQLLHLSDKDILSDACWAISYLTDGSNERIDVIVRTGIVPRLVALMGHEELSVLTPALRSIGNIVSGSDLQTQMVIDAGVLSVLPQVMRHPKASVQKEAAWALSNIAAGPCKQIQQVITCGLLPPLVELLRNGDFKTQREAVWAVTNFTSGGTVEQVVQLVQGGALEAIINLLQVKDAKTILVILDAINNIFMAAEKLGETEKLCLLVEELGGLDRIEMLQNHDNEMVYQAAHNLIEKFFNDVSAVLGLADEF</sequence>
<dbReference type="InterPro" id="IPR036975">
    <property type="entry name" value="Importin-a_IBB_sf"/>
</dbReference>
<reference evidence="9" key="3">
    <citation type="submission" date="2025-09" db="UniProtKB">
        <authorList>
            <consortium name="Ensembl"/>
        </authorList>
    </citation>
    <scope>IDENTIFICATION</scope>
</reference>
<keyword evidence="10" id="KW-1185">Reference proteome</keyword>
<dbReference type="InterPro" id="IPR002652">
    <property type="entry name" value="Importin-a_IBB"/>
</dbReference>
<evidence type="ECO:0000256" key="3">
    <source>
        <dbReference type="ARBA" id="ARBA00022737"/>
    </source>
</evidence>
<dbReference type="PANTHER" id="PTHR23316">
    <property type="entry name" value="IMPORTIN ALPHA"/>
    <property type="match status" value="1"/>
</dbReference>
<feature type="repeat" description="ARM" evidence="6">
    <location>
        <begin position="360"/>
        <end position="388"/>
    </location>
</feature>
<feature type="repeat" description="ARM" evidence="6">
    <location>
        <begin position="234"/>
        <end position="276"/>
    </location>
</feature>
<dbReference type="FunFam" id="1.25.10.10:FF:000009">
    <property type="entry name" value="Importin subunit alpha"/>
    <property type="match status" value="1"/>
</dbReference>
<gene>
    <name evidence="9" type="primary">KPNA7</name>
    <name evidence="9" type="synonym">kpna7</name>
</gene>
<dbReference type="Gene3D" id="1.25.10.10">
    <property type="entry name" value="Leucine-rich Repeat Variant"/>
    <property type="match status" value="1"/>
</dbReference>
<dbReference type="AlphaFoldDB" id="A0A667WRM6"/>
<dbReference type="SMART" id="SM00185">
    <property type="entry name" value="ARM"/>
    <property type="match status" value="8"/>
</dbReference>
<organism evidence="9 10">
    <name type="scientific">Myripristis murdjan</name>
    <name type="common">pinecone soldierfish</name>
    <dbReference type="NCBI Taxonomy" id="586833"/>
    <lineage>
        <taxon>Eukaryota</taxon>
        <taxon>Metazoa</taxon>
        <taxon>Chordata</taxon>
        <taxon>Craniata</taxon>
        <taxon>Vertebrata</taxon>
        <taxon>Euteleostomi</taxon>
        <taxon>Actinopterygii</taxon>
        <taxon>Neopterygii</taxon>
        <taxon>Teleostei</taxon>
        <taxon>Neoteleostei</taxon>
        <taxon>Acanthomorphata</taxon>
        <taxon>Holocentriformes</taxon>
        <taxon>Holocentridae</taxon>
        <taxon>Myripristis</taxon>
    </lineage>
</organism>
<feature type="domain" description="IBB" evidence="8">
    <location>
        <begin position="1"/>
        <end position="57"/>
    </location>
</feature>
<dbReference type="PIRSF" id="PIRSF005673">
    <property type="entry name" value="Importin_alpha"/>
    <property type="match status" value="1"/>
</dbReference>
<evidence type="ECO:0000256" key="7">
    <source>
        <dbReference type="SAM" id="MobiDB-lite"/>
    </source>
</evidence>
<dbReference type="Pfam" id="PF16186">
    <property type="entry name" value="Arm_3"/>
    <property type="match status" value="1"/>
</dbReference>
<dbReference type="GO" id="GO:0005634">
    <property type="term" value="C:nucleus"/>
    <property type="evidence" value="ECO:0007669"/>
    <property type="project" value="UniProtKB-ARBA"/>
</dbReference>
<dbReference type="PROSITE" id="PS51214">
    <property type="entry name" value="IBB"/>
    <property type="match status" value="1"/>
</dbReference>
<reference evidence="9" key="1">
    <citation type="submission" date="2019-06" db="EMBL/GenBank/DDBJ databases">
        <authorList>
            <consortium name="Wellcome Sanger Institute Data Sharing"/>
        </authorList>
    </citation>
    <scope>NUCLEOTIDE SEQUENCE [LARGE SCALE GENOMIC DNA]</scope>
</reference>
<reference evidence="9" key="2">
    <citation type="submission" date="2025-08" db="UniProtKB">
        <authorList>
            <consortium name="Ensembl"/>
        </authorList>
    </citation>
    <scope>IDENTIFICATION</scope>
</reference>
<proteinExistence type="inferred from homology"/>
<dbReference type="InterPro" id="IPR011989">
    <property type="entry name" value="ARM-like"/>
</dbReference>
<dbReference type="GO" id="GO:0005737">
    <property type="term" value="C:cytoplasm"/>
    <property type="evidence" value="ECO:0007669"/>
    <property type="project" value="InterPro"/>
</dbReference>
<dbReference type="GeneTree" id="ENSGT01050000244891"/>
<evidence type="ECO:0000313" key="9">
    <source>
        <dbReference type="Ensembl" id="ENSMMDP00005004947.1"/>
    </source>
</evidence>
<dbReference type="SUPFAM" id="SSF48371">
    <property type="entry name" value="ARM repeat"/>
    <property type="match status" value="1"/>
</dbReference>
<comment type="similarity">
    <text evidence="1 5">Belongs to the importin alpha family.</text>
</comment>
<accession>A0A667WRM6</accession>
<dbReference type="GO" id="GO:0006606">
    <property type="term" value="P:protein import into nucleus"/>
    <property type="evidence" value="ECO:0007669"/>
    <property type="project" value="InterPro"/>
</dbReference>
<protein>
    <recommendedName>
        <fullName evidence="5">Importin subunit alpha</fullName>
    </recommendedName>
</protein>
<feature type="repeat" description="ARM" evidence="6">
    <location>
        <begin position="276"/>
        <end position="318"/>
    </location>
</feature>
<evidence type="ECO:0000256" key="4">
    <source>
        <dbReference type="ARBA" id="ARBA00022927"/>
    </source>
</evidence>
<dbReference type="GO" id="GO:0061608">
    <property type="term" value="F:nuclear import signal receptor activity"/>
    <property type="evidence" value="ECO:0007669"/>
    <property type="project" value="InterPro"/>
</dbReference>
<dbReference type="Gene3D" id="1.20.5.690">
    <property type="entry name" value="Importin-alpha, importin-beta-binding domain"/>
    <property type="match status" value="1"/>
</dbReference>
<dbReference type="Pfam" id="PF00514">
    <property type="entry name" value="Arm"/>
    <property type="match status" value="7"/>
</dbReference>
<evidence type="ECO:0000259" key="8">
    <source>
        <dbReference type="PROSITE" id="PS51214"/>
    </source>
</evidence>